<keyword evidence="8" id="KW-0520">NAD</keyword>
<evidence type="ECO:0000256" key="6">
    <source>
        <dbReference type="ARBA" id="ARBA00021582"/>
    </source>
</evidence>
<feature type="domain" description="ACT" evidence="12">
    <location>
        <begin position="561"/>
        <end position="630"/>
    </location>
</feature>
<accession>A0A1I1DIF7</accession>
<dbReference type="Gene3D" id="3.30.70.260">
    <property type="match status" value="1"/>
</dbReference>
<dbReference type="GO" id="GO:0051287">
    <property type="term" value="F:NAD binding"/>
    <property type="evidence" value="ECO:0007669"/>
    <property type="project" value="InterPro"/>
</dbReference>
<evidence type="ECO:0000256" key="2">
    <source>
        <dbReference type="ARBA" id="ARBA00005216"/>
    </source>
</evidence>
<dbReference type="STRING" id="927664.SAMN05421780_101245"/>
<dbReference type="GO" id="GO:0004617">
    <property type="term" value="F:phosphoglycerate dehydrogenase activity"/>
    <property type="evidence" value="ECO:0007669"/>
    <property type="project" value="UniProtKB-EC"/>
</dbReference>
<dbReference type="PROSITE" id="PS51671">
    <property type="entry name" value="ACT"/>
    <property type="match status" value="1"/>
</dbReference>
<evidence type="ECO:0000259" key="12">
    <source>
        <dbReference type="PROSITE" id="PS51671"/>
    </source>
</evidence>
<dbReference type="Gene3D" id="3.40.50.1000">
    <property type="entry name" value="HAD superfamily/HAD-like"/>
    <property type="match status" value="1"/>
</dbReference>
<reference evidence="13 14" key="1">
    <citation type="submission" date="2016-10" db="EMBL/GenBank/DDBJ databases">
        <authorList>
            <person name="de Groot N.N."/>
        </authorList>
    </citation>
    <scope>NUCLEOTIDE SEQUENCE [LARGE SCALE GENOMIC DNA]</scope>
    <source>
        <strain evidence="13 14">DSM 6793</strain>
    </source>
</reference>
<comment type="function">
    <text evidence="1">Catalyzes the reversible oxidation of 3-phospho-D-glycerate to 3-phosphonooxypyruvate, the first step of the phosphorylated L-serine biosynthesis pathway. Also catalyzes the reversible oxidation of 2-hydroxyglutarate to 2-oxoglutarate.</text>
</comment>
<dbReference type="RefSeq" id="WP_091506000.1">
    <property type="nucleotide sequence ID" value="NZ_FOLE01000001.1"/>
</dbReference>
<dbReference type="UniPathway" id="UPA00135">
    <property type="reaction ID" value="UER00196"/>
</dbReference>
<dbReference type="InterPro" id="IPR036412">
    <property type="entry name" value="HAD-like_sf"/>
</dbReference>
<keyword evidence="7" id="KW-0560">Oxidoreductase</keyword>
<comment type="similarity">
    <text evidence="3">Belongs to the D-isomer specific 2-hydroxyacid dehydrogenase family.</text>
</comment>
<dbReference type="SUPFAM" id="SSF56784">
    <property type="entry name" value="HAD-like"/>
    <property type="match status" value="1"/>
</dbReference>
<dbReference type="SUPFAM" id="SSF51735">
    <property type="entry name" value="NAD(P)-binding Rossmann-fold domains"/>
    <property type="match status" value="1"/>
</dbReference>
<evidence type="ECO:0000256" key="8">
    <source>
        <dbReference type="ARBA" id="ARBA00023027"/>
    </source>
</evidence>
<dbReference type="SUPFAM" id="SSF52283">
    <property type="entry name" value="Formate/glycerate dehydrogenase catalytic domain-like"/>
    <property type="match status" value="1"/>
</dbReference>
<comment type="catalytic activity">
    <reaction evidence="10">
        <text>(R)-2-hydroxyglutarate + NAD(+) = 2-oxoglutarate + NADH + H(+)</text>
        <dbReference type="Rhea" id="RHEA:49612"/>
        <dbReference type="ChEBI" id="CHEBI:15378"/>
        <dbReference type="ChEBI" id="CHEBI:15801"/>
        <dbReference type="ChEBI" id="CHEBI:16810"/>
        <dbReference type="ChEBI" id="CHEBI:57540"/>
        <dbReference type="ChEBI" id="CHEBI:57945"/>
        <dbReference type="EC" id="1.1.1.399"/>
    </reaction>
</comment>
<gene>
    <name evidence="13" type="ORF">SAMN05421780_101245</name>
</gene>
<comment type="catalytic activity">
    <reaction evidence="11">
        <text>(2R)-3-phosphoglycerate + NAD(+) = 3-phosphooxypyruvate + NADH + H(+)</text>
        <dbReference type="Rhea" id="RHEA:12641"/>
        <dbReference type="ChEBI" id="CHEBI:15378"/>
        <dbReference type="ChEBI" id="CHEBI:18110"/>
        <dbReference type="ChEBI" id="CHEBI:57540"/>
        <dbReference type="ChEBI" id="CHEBI:57945"/>
        <dbReference type="ChEBI" id="CHEBI:58272"/>
        <dbReference type="EC" id="1.1.1.95"/>
    </reaction>
</comment>
<dbReference type="InterPro" id="IPR054480">
    <property type="entry name" value="AHAS_small-like_ACT"/>
</dbReference>
<proteinExistence type="inferred from homology"/>
<dbReference type="AlphaFoldDB" id="A0A1I1DIF7"/>
<dbReference type="InterPro" id="IPR036291">
    <property type="entry name" value="NAD(P)-bd_dom_sf"/>
</dbReference>
<evidence type="ECO:0000256" key="11">
    <source>
        <dbReference type="ARBA" id="ARBA00048731"/>
    </source>
</evidence>
<evidence type="ECO:0000256" key="10">
    <source>
        <dbReference type="ARBA" id="ARBA00048126"/>
    </source>
</evidence>
<protein>
    <recommendedName>
        <fullName evidence="6">D-3-phosphoglycerate dehydrogenase</fullName>
        <ecNumber evidence="4">1.1.1.399</ecNumber>
        <ecNumber evidence="5">1.1.1.95</ecNumber>
    </recommendedName>
    <alternativeName>
        <fullName evidence="9">2-oxoglutarate reductase</fullName>
    </alternativeName>
</protein>
<dbReference type="InterPro" id="IPR045865">
    <property type="entry name" value="ACT-like_dom_sf"/>
</dbReference>
<dbReference type="GO" id="GO:0006564">
    <property type="term" value="P:L-serine biosynthetic process"/>
    <property type="evidence" value="ECO:0007669"/>
    <property type="project" value="UniProtKB-ARBA"/>
</dbReference>
<dbReference type="Gene3D" id="3.40.50.720">
    <property type="entry name" value="NAD(P)-binding Rossmann-like Domain"/>
    <property type="match status" value="2"/>
</dbReference>
<dbReference type="EC" id="1.1.1.95" evidence="5"/>
<dbReference type="InterPro" id="IPR006140">
    <property type="entry name" value="D-isomer_DH_NAD-bd"/>
</dbReference>
<comment type="pathway">
    <text evidence="2">Amino-acid biosynthesis; L-serine biosynthesis; L-serine from 3-phospho-D-glycerate: step 1/3.</text>
</comment>
<name>A0A1I1DIF7_9BACT</name>
<dbReference type="Pfam" id="PF00389">
    <property type="entry name" value="2-Hacid_dh"/>
    <property type="match status" value="1"/>
</dbReference>
<dbReference type="Pfam" id="PF22629">
    <property type="entry name" value="ACT_AHAS_ss"/>
    <property type="match status" value="1"/>
</dbReference>
<dbReference type="CDD" id="cd04901">
    <property type="entry name" value="ACT_3PGDH"/>
    <property type="match status" value="1"/>
</dbReference>
<evidence type="ECO:0000256" key="3">
    <source>
        <dbReference type="ARBA" id="ARBA00005854"/>
    </source>
</evidence>
<evidence type="ECO:0000256" key="5">
    <source>
        <dbReference type="ARBA" id="ARBA00013143"/>
    </source>
</evidence>
<dbReference type="EMBL" id="FOLE01000001">
    <property type="protein sequence ID" value="SFB74725.1"/>
    <property type="molecule type" value="Genomic_DNA"/>
</dbReference>
<sequence>MTKNIYIVIDFDSTFTRVEAMDELSLISLAGNPQAASKQAEIKDITDLAMSGQLSFAEALKRRVDLLEASKHHLPQLVDVLKTKVSGSFIRNREFLEKLSDRIYIVSSGFKEFIVPIVTEYGILPQNVYANTFTYDEQGRITGFDTENPLSKDGGKVILLKQMNLQGDVYVIGDGYTDYEIREAGLANKFYAFTENVQRDKVVQAADHVAATLDEFLYDNKLPMAISYPKNRINVLLLENIHPHAVELFRTEGYNVEVVAGGLDEDELCEKIKDVSILGIRSKTQVTAKVLEHANKLIAVGAFCIGTNQIDLKACLRRGVAAFNAPYSNTRSVVELAIGEMIMLIRNITDKSNQAHNGIWNKSAGNSFEIRGKKLGLVGYGNIGTQFSVLAESLGMQVYYYDAVDKLALGNARKCHSLHELLNLADVVSLHVDGRKENTNLIGKAEFEAMKDGVVFMNLARGHVVDIEALVEAIKSKKVLGAGVDVFPYEPKTNQEEFQTPLRGLPNVILTPHIGGSTEEAQLNIGTFVPEKIIEYINTGNTFSSVNYPNLQLPEFSASHRLIHAHENVPGILAKINSVLAAHNINIVGQYLKTNETIGYVITDIDKQYNKDVIKALKEIPNTIKFRVLY</sequence>
<evidence type="ECO:0000313" key="13">
    <source>
        <dbReference type="EMBL" id="SFB74725.1"/>
    </source>
</evidence>
<dbReference type="FunFam" id="3.40.50.720:FF:000041">
    <property type="entry name" value="D-3-phosphoglycerate dehydrogenase"/>
    <property type="match status" value="1"/>
</dbReference>
<dbReference type="EC" id="1.1.1.399" evidence="4"/>
<evidence type="ECO:0000313" key="14">
    <source>
        <dbReference type="Proteomes" id="UP000199514"/>
    </source>
</evidence>
<dbReference type="PANTHER" id="PTHR43761">
    <property type="entry name" value="D-ISOMER SPECIFIC 2-HYDROXYACID DEHYDROGENASE FAMILY PROTEIN (AFU_ORTHOLOGUE AFUA_1G13630)"/>
    <property type="match status" value="1"/>
</dbReference>
<dbReference type="CDD" id="cd12176">
    <property type="entry name" value="PGDH_3"/>
    <property type="match status" value="1"/>
</dbReference>
<dbReference type="Proteomes" id="UP000199514">
    <property type="component" value="Unassembled WGS sequence"/>
</dbReference>
<evidence type="ECO:0000256" key="9">
    <source>
        <dbReference type="ARBA" id="ARBA00030455"/>
    </source>
</evidence>
<evidence type="ECO:0000256" key="7">
    <source>
        <dbReference type="ARBA" id="ARBA00023002"/>
    </source>
</evidence>
<dbReference type="InterPro" id="IPR002912">
    <property type="entry name" value="ACT_dom"/>
</dbReference>
<dbReference type="InterPro" id="IPR050418">
    <property type="entry name" value="D-iso_2-hydroxyacid_DH_PdxB"/>
</dbReference>
<organism evidence="13 14">
    <name type="scientific">Flexibacter flexilis DSM 6793</name>
    <dbReference type="NCBI Taxonomy" id="927664"/>
    <lineage>
        <taxon>Bacteria</taxon>
        <taxon>Pseudomonadati</taxon>
        <taxon>Bacteroidota</taxon>
        <taxon>Cytophagia</taxon>
        <taxon>Cytophagales</taxon>
        <taxon>Flexibacteraceae</taxon>
        <taxon>Flexibacter</taxon>
    </lineage>
</organism>
<keyword evidence="14" id="KW-1185">Reference proteome</keyword>
<dbReference type="InterPro" id="IPR006139">
    <property type="entry name" value="D-isomer_2_OHA_DH_cat_dom"/>
</dbReference>
<dbReference type="NCBIfam" id="NF008759">
    <property type="entry name" value="PRK11790.1"/>
    <property type="match status" value="1"/>
</dbReference>
<dbReference type="InterPro" id="IPR029753">
    <property type="entry name" value="D-isomer_DH_CS"/>
</dbReference>
<evidence type="ECO:0000256" key="4">
    <source>
        <dbReference type="ARBA" id="ARBA00013001"/>
    </source>
</evidence>
<dbReference type="GO" id="GO:0047545">
    <property type="term" value="F:(S)-2-hydroxyglutarate dehydrogenase activity"/>
    <property type="evidence" value="ECO:0007669"/>
    <property type="project" value="UniProtKB-ARBA"/>
</dbReference>
<dbReference type="Gene3D" id="1.10.150.210">
    <property type="entry name" value="Phosphoserine phosphatase, domain 2"/>
    <property type="match status" value="1"/>
</dbReference>
<dbReference type="SUPFAM" id="SSF55021">
    <property type="entry name" value="ACT-like"/>
    <property type="match status" value="1"/>
</dbReference>
<dbReference type="OrthoDB" id="1522997at2"/>
<evidence type="ECO:0000256" key="1">
    <source>
        <dbReference type="ARBA" id="ARBA00003800"/>
    </source>
</evidence>
<dbReference type="NCBIfam" id="TIGR01488">
    <property type="entry name" value="HAD-SF-IB"/>
    <property type="match status" value="1"/>
</dbReference>
<dbReference type="Pfam" id="PF12710">
    <property type="entry name" value="HAD"/>
    <property type="match status" value="1"/>
</dbReference>
<dbReference type="PANTHER" id="PTHR43761:SF1">
    <property type="entry name" value="D-ISOMER SPECIFIC 2-HYDROXYACID DEHYDROGENASE CATALYTIC DOMAIN-CONTAINING PROTEIN-RELATED"/>
    <property type="match status" value="1"/>
</dbReference>
<dbReference type="Pfam" id="PF02826">
    <property type="entry name" value="2-Hacid_dh_C"/>
    <property type="match status" value="1"/>
</dbReference>
<dbReference type="PROSITE" id="PS00671">
    <property type="entry name" value="D_2_HYDROXYACID_DH_3"/>
    <property type="match status" value="1"/>
</dbReference>
<dbReference type="InterPro" id="IPR023214">
    <property type="entry name" value="HAD_sf"/>
</dbReference>